<keyword evidence="4" id="KW-1185">Reference proteome</keyword>
<feature type="transmembrane region" description="Helical" evidence="1">
    <location>
        <begin position="568"/>
        <end position="589"/>
    </location>
</feature>
<evidence type="ECO:0000313" key="3">
    <source>
        <dbReference type="EMBL" id="OII75164.1"/>
    </source>
</evidence>
<dbReference type="UniPathway" id="UPA00378"/>
<dbReference type="Proteomes" id="UP000186176">
    <property type="component" value="Unassembled WGS sequence"/>
</dbReference>
<dbReference type="RefSeq" id="XP_028876200.1">
    <property type="nucleotide sequence ID" value="XM_029020193.1"/>
</dbReference>
<keyword evidence="2" id="KW-0732">Signal</keyword>
<keyword evidence="1" id="KW-0812">Transmembrane</keyword>
<sequence length="670" mass="76920">MNRILVYSLILLVLSLISEVKNQFINILPEVPSDITQEIGTCDALLLKLLATNYIPKSETNSYCSIFRNKIQKLDTPLNELSCSIFGSVLVQCDLRLAITSSEILRQYYMRSNKPNIKELYYLTTILSNLPQEISSVLGRDDIIEDSNEIINDKLSKIKKQISTNQPIDFEETSFLFGAISQLIRLGSRNSQHLKTMNTILEWQSKNSKFYPVIDLDTFVLNFSLLSKAYFFLRRPTDFEDIPILLQQMAYSISRIKVRDIKNLAVLNEYIITRRLFIDSGTYLIQGFQHTNPRDIHEKLATVLFCRLDGSPFENISLELLNSDTFKLISVPNTCEYQLFYNNNQTEPINLEKVKNDLANSIPKLKISSRSILAREAKIPILNKESSKFEVTKANIFLGEKLALGMSKIKNIDTHYNRNLDNFQFALDLQTNLEVFKFETVYQYFTAFEIKALPPYKTIGTRTIKLIPTIIEGNSLKLFMDLTNDDFLCSSSEFTLKLIVGNPLASEPSNLANPNQEILSILINNNSTDTSVLSKLCPYKIHPKLAGFFPKEEISYTFKEPRKLPGPLLPYSFSILILSSLFIIFPIWNKLSKVDQGFTTFTNNVPLIKLATFISLAISLFIILCYWHTLNIFQFTYIFTPAVCIFFILLKLSLRNFTYPDTIEKRFKSD</sequence>
<reference evidence="3 4" key="1">
    <citation type="submission" date="2016-10" db="EMBL/GenBank/DDBJ databases">
        <title>Reductive evolution of mitochondrial metabolism and differential evolution of invasion-related proteins in Cryptosporidium.</title>
        <authorList>
            <person name="Liu S."/>
            <person name="Roellig D.M."/>
            <person name="Guo Y."/>
            <person name="Li N."/>
            <person name="Frace M.A."/>
            <person name="Tang K."/>
            <person name="Zhang L."/>
            <person name="Feng Y."/>
            <person name="Xiao L."/>
        </authorList>
    </citation>
    <scope>NUCLEOTIDE SEQUENCE [LARGE SCALE GENOMIC DNA]</scope>
    <source>
        <strain evidence="3">39726</strain>
    </source>
</reference>
<feature type="signal peptide" evidence="2">
    <location>
        <begin position="1"/>
        <end position="22"/>
    </location>
</feature>
<dbReference type="AlphaFoldDB" id="A0A1J4MQ81"/>
<gene>
    <name evidence="3" type="ORF">cubi_03180</name>
</gene>
<keyword evidence="1" id="KW-0472">Membrane</keyword>
<feature type="transmembrane region" description="Helical" evidence="1">
    <location>
        <begin position="635"/>
        <end position="654"/>
    </location>
</feature>
<dbReference type="GeneID" id="39979972"/>
<comment type="caution">
    <text evidence="3">The sequence shown here is derived from an EMBL/GenBank/DDBJ whole genome shotgun (WGS) entry which is preliminary data.</text>
</comment>
<organism evidence="3 4">
    <name type="scientific">Cryptosporidium ubiquitum</name>
    <dbReference type="NCBI Taxonomy" id="857276"/>
    <lineage>
        <taxon>Eukaryota</taxon>
        <taxon>Sar</taxon>
        <taxon>Alveolata</taxon>
        <taxon>Apicomplexa</taxon>
        <taxon>Conoidasida</taxon>
        <taxon>Coccidia</taxon>
        <taxon>Eucoccidiorida</taxon>
        <taxon>Eimeriorina</taxon>
        <taxon>Cryptosporidiidae</taxon>
        <taxon>Cryptosporidium</taxon>
    </lineage>
</organism>
<feature type="chain" id="PRO_5044280465" evidence="2">
    <location>
        <begin position="23"/>
        <end position="670"/>
    </location>
</feature>
<accession>A0A1J4MQ81</accession>
<keyword evidence="1" id="KW-1133">Transmembrane helix</keyword>
<evidence type="ECO:0000313" key="4">
    <source>
        <dbReference type="Proteomes" id="UP000186176"/>
    </source>
</evidence>
<dbReference type="VEuPathDB" id="CryptoDB:cubi_03180"/>
<feature type="transmembrane region" description="Helical" evidence="1">
    <location>
        <begin position="610"/>
        <end position="629"/>
    </location>
</feature>
<proteinExistence type="predicted"/>
<name>A0A1J4MQ81_9CRYT</name>
<dbReference type="OrthoDB" id="339613at2759"/>
<dbReference type="EMBL" id="LRBP01000004">
    <property type="protein sequence ID" value="OII75164.1"/>
    <property type="molecule type" value="Genomic_DNA"/>
</dbReference>
<evidence type="ECO:0000256" key="2">
    <source>
        <dbReference type="SAM" id="SignalP"/>
    </source>
</evidence>
<protein>
    <submittedName>
        <fullName evidence="3">Uncharacterized protein</fullName>
    </submittedName>
</protein>
<evidence type="ECO:0000256" key="1">
    <source>
        <dbReference type="SAM" id="Phobius"/>
    </source>
</evidence>